<proteinExistence type="predicted"/>
<accession>A0A916U760</accession>
<evidence type="ECO:0000313" key="2">
    <source>
        <dbReference type="Proteomes" id="UP000641514"/>
    </source>
</evidence>
<dbReference type="Proteomes" id="UP000641514">
    <property type="component" value="Unassembled WGS sequence"/>
</dbReference>
<reference evidence="1" key="1">
    <citation type="journal article" date="2014" name="Int. J. Syst. Evol. Microbiol.">
        <title>Complete genome sequence of Corynebacterium casei LMG S-19264T (=DSM 44701T), isolated from a smear-ripened cheese.</title>
        <authorList>
            <consortium name="US DOE Joint Genome Institute (JGI-PGF)"/>
            <person name="Walter F."/>
            <person name="Albersmeier A."/>
            <person name="Kalinowski J."/>
            <person name="Ruckert C."/>
        </authorList>
    </citation>
    <scope>NUCLEOTIDE SEQUENCE</scope>
    <source>
        <strain evidence="1">CGMCC 1.15478</strain>
    </source>
</reference>
<name>A0A916U760_9ACTN</name>
<sequence length="118" mass="13333">MGVPCDINRESYCCIVEAHTDDDWHVFQARWHAGRAVRSHHRVTRRNSPADRLAELRYGQGKLRTSTCRFVGDTGNCGQLVARIDAKPNDVRRRVALTVISRDCGICDRNIHCVAQSS</sequence>
<gene>
    <name evidence="1" type="ORF">GCM10011410_13370</name>
</gene>
<dbReference type="AlphaFoldDB" id="A0A916U760"/>
<reference evidence="1" key="2">
    <citation type="submission" date="2020-09" db="EMBL/GenBank/DDBJ databases">
        <authorList>
            <person name="Sun Q."/>
            <person name="Zhou Y."/>
        </authorList>
    </citation>
    <scope>NUCLEOTIDE SEQUENCE</scope>
    <source>
        <strain evidence="1">CGMCC 1.15478</strain>
    </source>
</reference>
<dbReference type="EMBL" id="BMJH01000001">
    <property type="protein sequence ID" value="GGC62265.1"/>
    <property type="molecule type" value="Genomic_DNA"/>
</dbReference>
<organism evidence="1 2">
    <name type="scientific">Hoyosella rhizosphaerae</name>
    <dbReference type="NCBI Taxonomy" id="1755582"/>
    <lineage>
        <taxon>Bacteria</taxon>
        <taxon>Bacillati</taxon>
        <taxon>Actinomycetota</taxon>
        <taxon>Actinomycetes</taxon>
        <taxon>Mycobacteriales</taxon>
        <taxon>Hoyosellaceae</taxon>
        <taxon>Hoyosella</taxon>
    </lineage>
</organism>
<protein>
    <submittedName>
        <fullName evidence="1">Uncharacterized protein</fullName>
    </submittedName>
</protein>
<evidence type="ECO:0000313" key="1">
    <source>
        <dbReference type="EMBL" id="GGC62265.1"/>
    </source>
</evidence>
<comment type="caution">
    <text evidence="1">The sequence shown here is derived from an EMBL/GenBank/DDBJ whole genome shotgun (WGS) entry which is preliminary data.</text>
</comment>
<keyword evidence="2" id="KW-1185">Reference proteome</keyword>